<proteinExistence type="predicted"/>
<evidence type="ECO:0000313" key="1">
    <source>
        <dbReference type="EMBL" id="JAE36968.1"/>
    </source>
</evidence>
<organism evidence="1">
    <name type="scientific">Arundo donax</name>
    <name type="common">Giant reed</name>
    <name type="synonym">Donax arundinaceus</name>
    <dbReference type="NCBI Taxonomy" id="35708"/>
    <lineage>
        <taxon>Eukaryota</taxon>
        <taxon>Viridiplantae</taxon>
        <taxon>Streptophyta</taxon>
        <taxon>Embryophyta</taxon>
        <taxon>Tracheophyta</taxon>
        <taxon>Spermatophyta</taxon>
        <taxon>Magnoliopsida</taxon>
        <taxon>Liliopsida</taxon>
        <taxon>Poales</taxon>
        <taxon>Poaceae</taxon>
        <taxon>PACMAD clade</taxon>
        <taxon>Arundinoideae</taxon>
        <taxon>Arundineae</taxon>
        <taxon>Arundo</taxon>
    </lineage>
</organism>
<dbReference type="AlphaFoldDB" id="A0A0A9HVN1"/>
<dbReference type="EMBL" id="GBRH01160928">
    <property type="protein sequence ID" value="JAE36968.1"/>
    <property type="molecule type" value="Transcribed_RNA"/>
</dbReference>
<sequence length="23" mass="2760">MKYFLLSFTSSFLKPILVYFLAM</sequence>
<protein>
    <submittedName>
        <fullName evidence="1">Uncharacterized protein</fullName>
    </submittedName>
</protein>
<reference evidence="1" key="1">
    <citation type="submission" date="2014-09" db="EMBL/GenBank/DDBJ databases">
        <authorList>
            <person name="Magalhaes I.L.F."/>
            <person name="Oliveira U."/>
            <person name="Santos F.R."/>
            <person name="Vidigal T.H.D.A."/>
            <person name="Brescovit A.D."/>
            <person name="Santos A.J."/>
        </authorList>
    </citation>
    <scope>NUCLEOTIDE SEQUENCE</scope>
    <source>
        <tissue evidence="1">Shoot tissue taken approximately 20 cm above the soil surface</tissue>
    </source>
</reference>
<accession>A0A0A9HVN1</accession>
<reference evidence="1" key="2">
    <citation type="journal article" date="2015" name="Data Brief">
        <title>Shoot transcriptome of the giant reed, Arundo donax.</title>
        <authorList>
            <person name="Barrero R.A."/>
            <person name="Guerrero F.D."/>
            <person name="Moolhuijzen P."/>
            <person name="Goolsby J.A."/>
            <person name="Tidwell J."/>
            <person name="Bellgard S.E."/>
            <person name="Bellgard M.I."/>
        </authorList>
    </citation>
    <scope>NUCLEOTIDE SEQUENCE</scope>
    <source>
        <tissue evidence="1">Shoot tissue taken approximately 20 cm above the soil surface</tissue>
    </source>
</reference>
<name>A0A0A9HVN1_ARUDO</name>